<dbReference type="Pfam" id="PF08282">
    <property type="entry name" value="Hydrolase_3"/>
    <property type="match status" value="1"/>
</dbReference>
<comment type="similarity">
    <text evidence="5">Belongs to the HAD-like hydrolase superfamily. Cof family.</text>
</comment>
<dbReference type="Gene3D" id="3.40.50.1000">
    <property type="entry name" value="HAD superfamily/HAD-like"/>
    <property type="match status" value="1"/>
</dbReference>
<evidence type="ECO:0000256" key="3">
    <source>
        <dbReference type="ARBA" id="ARBA00022801"/>
    </source>
</evidence>
<sequence length="292" mass="32062">MPIKAVFVDMDGTLLNPNHEISDYTADVLRRVKEKKIRFIVATGRPYGEVIATIRRCRLEPDYVITSNGGRIHDGSFNVVREHNIPVELATQLVKMGNSSAASDAPETTDKAEGKLTNTKKKIVTNVYRHTEWLTDEDVPELSGAMHKNLPCTDLGDRLYELTPQDLVGVHQVWYYGETADLVVLNDELTRAFGPQLCWTFSAPNMIDCGPVAVTKGNGVREVADVLGLALEDVACFGDAMNDESMLQIAGKAYIMANAQPSLKDAVEHGEVIESNANDGVAKKLEELFLAS</sequence>
<dbReference type="NCBIfam" id="TIGR01484">
    <property type="entry name" value="HAD-SF-IIB"/>
    <property type="match status" value="1"/>
</dbReference>
<dbReference type="EMBL" id="GQ153667">
    <property type="protein sequence ID" value="ACS87871.1"/>
    <property type="molecule type" value="Genomic_DNA"/>
</dbReference>
<gene>
    <name evidence="6" type="ORF">CDFL9H15_06</name>
</gene>
<dbReference type="NCBIfam" id="TIGR00099">
    <property type="entry name" value="Cof-subfamily"/>
    <property type="match status" value="1"/>
</dbReference>
<dbReference type="InterPro" id="IPR036412">
    <property type="entry name" value="HAD-like_sf"/>
</dbReference>
<dbReference type="InterPro" id="IPR006379">
    <property type="entry name" value="HAD-SF_hydro_IIB"/>
</dbReference>
<dbReference type="PANTHER" id="PTHR47267">
    <property type="match status" value="1"/>
</dbReference>
<organism evidence="6">
    <name type="scientific">Angomonas deanei</name>
    <dbReference type="NCBI Taxonomy" id="59799"/>
    <lineage>
        <taxon>Eukaryota</taxon>
        <taxon>Discoba</taxon>
        <taxon>Euglenozoa</taxon>
        <taxon>Kinetoplastea</taxon>
        <taxon>Metakinetoplastina</taxon>
        <taxon>Trypanosomatida</taxon>
        <taxon>Trypanosomatidae</taxon>
        <taxon>Strigomonadinae</taxon>
        <taxon>Angomonas</taxon>
    </lineage>
</organism>
<evidence type="ECO:0000256" key="2">
    <source>
        <dbReference type="ARBA" id="ARBA00022723"/>
    </source>
</evidence>
<dbReference type="SFLD" id="SFLDS00003">
    <property type="entry name" value="Haloacid_Dehalogenase"/>
    <property type="match status" value="1"/>
</dbReference>
<dbReference type="GO" id="GO:0016787">
    <property type="term" value="F:hydrolase activity"/>
    <property type="evidence" value="ECO:0007669"/>
    <property type="project" value="UniProtKB-KW"/>
</dbReference>
<dbReference type="SUPFAM" id="SSF56784">
    <property type="entry name" value="HAD-like"/>
    <property type="match status" value="1"/>
</dbReference>
<keyword evidence="3 6" id="KW-0378">Hydrolase</keyword>
<dbReference type="InterPro" id="IPR000150">
    <property type="entry name" value="Cof"/>
</dbReference>
<dbReference type="GO" id="GO:0046872">
    <property type="term" value="F:metal ion binding"/>
    <property type="evidence" value="ECO:0007669"/>
    <property type="project" value="UniProtKB-KW"/>
</dbReference>
<protein>
    <submittedName>
        <fullName evidence="6">Haloacid dehalogenase-like hydrolase-like protein</fullName>
    </submittedName>
</protein>
<evidence type="ECO:0000313" key="6">
    <source>
        <dbReference type="EMBL" id="ACS87871.1"/>
    </source>
</evidence>
<dbReference type="PANTHER" id="PTHR47267:SF5">
    <property type="entry name" value="DEHALOGENASE-LIKE HYDROLASE, PUTATIVE-RELATED"/>
    <property type="match status" value="1"/>
</dbReference>
<dbReference type="CDD" id="cd07516">
    <property type="entry name" value="HAD_Pase"/>
    <property type="match status" value="1"/>
</dbReference>
<keyword evidence="4" id="KW-0460">Magnesium</keyword>
<dbReference type="PROSITE" id="PS01228">
    <property type="entry name" value="COF_1"/>
    <property type="match status" value="1"/>
</dbReference>
<comment type="cofactor">
    <cofactor evidence="1">
        <name>Mg(2+)</name>
        <dbReference type="ChEBI" id="CHEBI:18420"/>
    </cofactor>
</comment>
<name>C6K3T2_9TRYP</name>
<dbReference type="SFLD" id="SFLDG01140">
    <property type="entry name" value="C2.B:_Phosphomannomutase_and_P"/>
    <property type="match status" value="1"/>
</dbReference>
<dbReference type="Gene3D" id="3.30.1240.10">
    <property type="match status" value="1"/>
</dbReference>
<proteinExistence type="inferred from homology"/>
<evidence type="ECO:0000256" key="5">
    <source>
        <dbReference type="ARBA" id="ARBA00034778"/>
    </source>
</evidence>
<reference evidence="6" key="1">
    <citation type="submission" date="2009-05" db="EMBL/GenBank/DDBJ databases">
        <title>The evolution of amastin surface glycoproteins in trypanosomatid parasites.</title>
        <authorList>
            <person name="Jackson A.P."/>
        </authorList>
    </citation>
    <scope>NUCLEOTIDE SEQUENCE</scope>
    <source>
        <strain evidence="6">ATCC 30255</strain>
    </source>
</reference>
<keyword evidence="2" id="KW-0479">Metal-binding</keyword>
<dbReference type="AlphaFoldDB" id="C6K3T2"/>
<evidence type="ECO:0000256" key="4">
    <source>
        <dbReference type="ARBA" id="ARBA00022842"/>
    </source>
</evidence>
<evidence type="ECO:0000256" key="1">
    <source>
        <dbReference type="ARBA" id="ARBA00001946"/>
    </source>
</evidence>
<dbReference type="InterPro" id="IPR023214">
    <property type="entry name" value="HAD_sf"/>
</dbReference>
<accession>C6K3T2</accession>